<dbReference type="EMBL" id="AP026073">
    <property type="protein sequence ID" value="BDM69712.1"/>
    <property type="molecule type" value="Genomic_DNA"/>
</dbReference>
<dbReference type="InterPro" id="IPR036291">
    <property type="entry name" value="NAD(P)-bd_dom_sf"/>
</dbReference>
<accession>A0ABM7ZU95</accession>
<dbReference type="Pfam" id="PF13561">
    <property type="entry name" value="adh_short_C2"/>
    <property type="match status" value="1"/>
</dbReference>
<keyword evidence="4" id="KW-1185">Reference proteome</keyword>
<dbReference type="PANTHER" id="PTHR24321:SF15">
    <property type="entry name" value="OXIDOREDUCTASE UCPA"/>
    <property type="match status" value="1"/>
</dbReference>
<dbReference type="SUPFAM" id="SSF51735">
    <property type="entry name" value="NAD(P)-binding Rossmann-fold domains"/>
    <property type="match status" value="1"/>
</dbReference>
<dbReference type="CDD" id="cd05233">
    <property type="entry name" value="SDR_c"/>
    <property type="match status" value="1"/>
</dbReference>
<proteinExistence type="inferred from homology"/>
<dbReference type="Proteomes" id="UP001059597">
    <property type="component" value="Chromosome"/>
</dbReference>
<evidence type="ECO:0000313" key="3">
    <source>
        <dbReference type="EMBL" id="BDM69712.1"/>
    </source>
</evidence>
<reference evidence="3" key="1">
    <citation type="submission" date="2022-06" db="EMBL/GenBank/DDBJ databases">
        <title>Complete genome sequence of Streptomyces nigrescens HEK616.</title>
        <authorList>
            <person name="Asamizu S."/>
            <person name="Onaka H."/>
        </authorList>
    </citation>
    <scope>NUCLEOTIDE SEQUENCE</scope>
    <source>
        <strain evidence="3">HEK616</strain>
    </source>
</reference>
<dbReference type="PANTHER" id="PTHR24321">
    <property type="entry name" value="DEHYDROGENASES, SHORT CHAIN"/>
    <property type="match status" value="1"/>
</dbReference>
<protein>
    <submittedName>
        <fullName evidence="3">Oxidoreductase</fullName>
    </submittedName>
</protein>
<dbReference type="Gene3D" id="3.40.50.720">
    <property type="entry name" value="NAD(P)-binding Rossmann-like Domain"/>
    <property type="match status" value="1"/>
</dbReference>
<sequence>MSDVQQAPTTAAHRLAGRRVLVIGAGTRPSDDPEAPVGNGRAIAVLAAREGAAVACADISAEAAGATAGLVGAEGADALTIVGDATDPEQASAMIAEARRRLGGLDALVVNVGVGLGSGLANTSPQDWERVLSLNLDAPFLAAKHGLPELADGGAIVLIGSVAGLRAATNSPAYDSSKAALFGLVRHVAKEGAPRAIRANLVVPGLIDTPMGRGASARRPARTASFERIPLGRQGTAWEVAEAVTFLLSDRASYITGQSLVVDGGLSAV</sequence>
<keyword evidence="2" id="KW-0560">Oxidoreductase</keyword>
<evidence type="ECO:0000256" key="2">
    <source>
        <dbReference type="ARBA" id="ARBA00023002"/>
    </source>
</evidence>
<dbReference type="RefSeq" id="WP_261953580.1">
    <property type="nucleotide sequence ID" value="NZ_AP026073.1"/>
</dbReference>
<evidence type="ECO:0000256" key="1">
    <source>
        <dbReference type="ARBA" id="ARBA00006484"/>
    </source>
</evidence>
<dbReference type="InterPro" id="IPR002347">
    <property type="entry name" value="SDR_fam"/>
</dbReference>
<organism evidence="3 4">
    <name type="scientific">Streptomyces nigrescens</name>
    <dbReference type="NCBI Taxonomy" id="1920"/>
    <lineage>
        <taxon>Bacteria</taxon>
        <taxon>Bacillati</taxon>
        <taxon>Actinomycetota</taxon>
        <taxon>Actinomycetes</taxon>
        <taxon>Kitasatosporales</taxon>
        <taxon>Streptomycetaceae</taxon>
        <taxon>Streptomyces</taxon>
    </lineage>
</organism>
<evidence type="ECO:0000313" key="4">
    <source>
        <dbReference type="Proteomes" id="UP001059597"/>
    </source>
</evidence>
<comment type="similarity">
    <text evidence="1">Belongs to the short-chain dehydrogenases/reductases (SDR) family.</text>
</comment>
<name>A0ABM7ZU95_STRNI</name>
<dbReference type="PRINTS" id="PR00081">
    <property type="entry name" value="GDHRDH"/>
</dbReference>
<dbReference type="PRINTS" id="PR00080">
    <property type="entry name" value="SDRFAMILY"/>
</dbReference>
<gene>
    <name evidence="3" type="ORF">HEK616_31990</name>
</gene>